<evidence type="ECO:0000313" key="1">
    <source>
        <dbReference type="EMBL" id="SVE18780.1"/>
    </source>
</evidence>
<sequence length="141" mass="16911">MKTAICFNGLVGSTKGKSQELIGDFDKCFEISSDLYKKHIIDKNDADIFVHSWSTGLEKEIVDTYKPKKYIVEEQKIFKIPEYITHHNETRKQTHYSLWYTRKEVMKLVEEYEKENNFKYDCVMLARFDLAWQTDLIFEEY</sequence>
<gene>
    <name evidence="1" type="ORF">METZ01_LOCUS471634</name>
</gene>
<organism evidence="1">
    <name type="scientific">marine metagenome</name>
    <dbReference type="NCBI Taxonomy" id="408172"/>
    <lineage>
        <taxon>unclassified sequences</taxon>
        <taxon>metagenomes</taxon>
        <taxon>ecological metagenomes</taxon>
    </lineage>
</organism>
<protein>
    <submittedName>
        <fullName evidence="1">Uncharacterized protein</fullName>
    </submittedName>
</protein>
<feature type="non-terminal residue" evidence="1">
    <location>
        <position position="141"/>
    </location>
</feature>
<dbReference type="AlphaFoldDB" id="A0A383BG73"/>
<accession>A0A383BG73</accession>
<dbReference type="EMBL" id="UINC01200066">
    <property type="protein sequence ID" value="SVE18780.1"/>
    <property type="molecule type" value="Genomic_DNA"/>
</dbReference>
<reference evidence="1" key="1">
    <citation type="submission" date="2018-05" db="EMBL/GenBank/DDBJ databases">
        <authorList>
            <person name="Lanie J.A."/>
            <person name="Ng W.-L."/>
            <person name="Kazmierczak K.M."/>
            <person name="Andrzejewski T.M."/>
            <person name="Davidsen T.M."/>
            <person name="Wayne K.J."/>
            <person name="Tettelin H."/>
            <person name="Glass J.I."/>
            <person name="Rusch D."/>
            <person name="Podicherti R."/>
            <person name="Tsui H.-C.T."/>
            <person name="Winkler M.E."/>
        </authorList>
    </citation>
    <scope>NUCLEOTIDE SEQUENCE</scope>
</reference>
<name>A0A383BG73_9ZZZZ</name>
<proteinExistence type="predicted"/>